<dbReference type="InterPro" id="IPR003338">
    <property type="entry name" value="CDC4_N-term_subdom"/>
</dbReference>
<dbReference type="EMBL" id="JAYDYQ010002687">
    <property type="protein sequence ID" value="KAK4479357.1"/>
    <property type="molecule type" value="Genomic_DNA"/>
</dbReference>
<proteinExistence type="predicted"/>
<evidence type="ECO:0000313" key="8">
    <source>
        <dbReference type="Proteomes" id="UP001291926"/>
    </source>
</evidence>
<dbReference type="InterPro" id="IPR005938">
    <property type="entry name" value="AAA_ATPase_CDC48"/>
</dbReference>
<dbReference type="Gene3D" id="3.10.330.10">
    <property type="match status" value="2"/>
</dbReference>
<gene>
    <name evidence="7" type="ORF">RD792_014869</name>
</gene>
<dbReference type="InterPro" id="IPR027417">
    <property type="entry name" value="P-loop_NTPase"/>
</dbReference>
<dbReference type="InterPro" id="IPR004201">
    <property type="entry name" value="Cdc48_dom2"/>
</dbReference>
<evidence type="ECO:0000259" key="4">
    <source>
        <dbReference type="SMART" id="SM00382"/>
    </source>
</evidence>
<dbReference type="Gene3D" id="3.40.50.300">
    <property type="entry name" value="P-loop containing nucleotide triphosphate hydrolases"/>
    <property type="match status" value="2"/>
</dbReference>
<evidence type="ECO:0000256" key="2">
    <source>
        <dbReference type="ARBA" id="ARBA00022840"/>
    </source>
</evidence>
<dbReference type="Pfam" id="PF17862">
    <property type="entry name" value="AAA_lid_3"/>
    <property type="match status" value="2"/>
</dbReference>
<dbReference type="InterPro" id="IPR003959">
    <property type="entry name" value="ATPase_AAA_core"/>
</dbReference>
<organism evidence="7 8">
    <name type="scientific">Penstemon davidsonii</name>
    <dbReference type="NCBI Taxonomy" id="160366"/>
    <lineage>
        <taxon>Eukaryota</taxon>
        <taxon>Viridiplantae</taxon>
        <taxon>Streptophyta</taxon>
        <taxon>Embryophyta</taxon>
        <taxon>Tracheophyta</taxon>
        <taxon>Spermatophyta</taxon>
        <taxon>Magnoliopsida</taxon>
        <taxon>eudicotyledons</taxon>
        <taxon>Gunneridae</taxon>
        <taxon>Pentapetalae</taxon>
        <taxon>asterids</taxon>
        <taxon>lamiids</taxon>
        <taxon>Lamiales</taxon>
        <taxon>Plantaginaceae</taxon>
        <taxon>Cheloneae</taxon>
        <taxon>Penstemon</taxon>
    </lineage>
</organism>
<evidence type="ECO:0000256" key="3">
    <source>
        <dbReference type="SAM" id="MobiDB-lite"/>
    </source>
</evidence>
<dbReference type="InterPro" id="IPR003960">
    <property type="entry name" value="ATPase_AAA_CS"/>
</dbReference>
<dbReference type="SMART" id="SM00382">
    <property type="entry name" value="AAA"/>
    <property type="match status" value="2"/>
</dbReference>
<reference evidence="7 8" key="1">
    <citation type="journal article" date="2023" name="bioRxiv">
        <title>Genome report: Whole genome sequence and annotation of Penstemon davidsonii.</title>
        <authorList>
            <person name="Ostevik K.L."/>
            <person name="Alabady M."/>
            <person name="Zhang M."/>
            <person name="Rausher M.D."/>
        </authorList>
    </citation>
    <scope>NUCLEOTIDE SEQUENCE [LARGE SCALE GENOMIC DNA]</scope>
    <source>
        <strain evidence="7">DNT005</strain>
        <tissue evidence="7">Whole leaf</tissue>
    </source>
</reference>
<keyword evidence="2" id="KW-0067">ATP-binding</keyword>
<dbReference type="Gene3D" id="2.40.40.20">
    <property type="match status" value="1"/>
</dbReference>
<dbReference type="SUPFAM" id="SSF52540">
    <property type="entry name" value="P-loop containing nucleoside triphosphate hydrolases"/>
    <property type="match status" value="2"/>
</dbReference>
<dbReference type="SMART" id="SM01073">
    <property type="entry name" value="CDC48_N"/>
    <property type="match status" value="1"/>
</dbReference>
<feature type="domain" description="AAA+ ATPase" evidence="4">
    <location>
        <begin position="577"/>
        <end position="716"/>
    </location>
</feature>
<accession>A0ABR0CR72</accession>
<comment type="caution">
    <text evidence="7">The sequence shown here is derived from an EMBL/GenBank/DDBJ whole genome shotgun (WGS) entry which is preliminary data.</text>
</comment>
<sequence length="874" mass="97534">MTGPSSSAEASDSIGFWLNNFFELLKSRKSNKKDYSTAILERKKSPNRLVVDEAINDDNSVVSMNPAKMEELQLFRGDTILIRGKKRKDTICIVLADDQCEEPKIRMNKVVRANLSVRLTDMVAVYQCPDVKYGKRVHILPFDDSIEGLTGNLFDVYLKQGICKHTSVVVGWVWPSSVCIRIFLFLWKDNNLLKNICFCVIWWSAYFMDAYRPVRKGDLFQVRGGMRSVEFKIVETDPGEYCVVSPDTEIFCEGEPIRREDEERLNEIGYDDVGGVRKQMAQIRELVELPLRHPQLFKSIGVKPPKGILLYGPPGSGKTLIARAVANETGAFFFLINGPEIMSKLAGESESNLRKAFEEAEKNAPSIIFIDELDSIAPKREKTHGEVERRIVSQLLTLMDGLKSRAHVIVMGATNRPNSIDSALRRFGRFDREIDIGVPDEVGRLEVLRIHTKNMKLAENVDLERVAKDTHGYVGADLAALCTEAALQCIREKMDVIDLEDETIDAEVLNSMAVTNEHFVTALGASNPSALRETVVEVPNVSWEDIGGLENIKRELQETVQYPVEHPEKFEKFGMSPSKGVLFYGPPGCGKTLLAKAIANECQANFISVKGPELLTMWFGESEANVREIFDKARQSAPCVLFFDELDSIATQRGNSVGDAGGAADRVLNQLLTEMDGMTAKKTVFIIGATNRPDIIDPALLRPGRLDQLIYIPLPDESSRLQIFKACLRKSPIAKEVDLAALAKHTHGFSGADITEICQRACKYAIRENIEKDIEREKRKMENPEAMEEDDADDDVSEIKAAHFEESMKFARRSVSDADIRKYQLFAQTLQQSRGFGSEFRFSDRSDTTMAAGASDPFSSTAGGGAGDDDDLYG</sequence>
<dbReference type="PANTHER" id="PTHR23077">
    <property type="entry name" value="AAA-FAMILY ATPASE"/>
    <property type="match status" value="1"/>
</dbReference>
<dbReference type="Pfam" id="PF02359">
    <property type="entry name" value="CDC48_N"/>
    <property type="match status" value="1"/>
</dbReference>
<dbReference type="InterPro" id="IPR009010">
    <property type="entry name" value="Asp_de-COase-like_dom_sf"/>
</dbReference>
<dbReference type="CDD" id="cd19528">
    <property type="entry name" value="RecA-like_CDC48_r2-like"/>
    <property type="match status" value="1"/>
</dbReference>
<feature type="region of interest" description="Disordered" evidence="3">
    <location>
        <begin position="847"/>
        <end position="874"/>
    </location>
</feature>
<dbReference type="Pfam" id="PF00004">
    <property type="entry name" value="AAA"/>
    <property type="match status" value="2"/>
</dbReference>
<dbReference type="InterPro" id="IPR029067">
    <property type="entry name" value="CDC48_domain_2-like_sf"/>
</dbReference>
<feature type="domain" description="CDC48 N-terminal subdomain" evidence="6">
    <location>
        <begin position="48"/>
        <end position="131"/>
    </location>
</feature>
<dbReference type="Proteomes" id="UP001291926">
    <property type="component" value="Unassembled WGS sequence"/>
</dbReference>
<feature type="domain" description="CDC48" evidence="5">
    <location>
        <begin position="204"/>
        <end position="259"/>
    </location>
</feature>
<feature type="domain" description="AAA+ ATPase" evidence="4">
    <location>
        <begin position="304"/>
        <end position="440"/>
    </location>
</feature>
<dbReference type="NCBIfam" id="TIGR01243">
    <property type="entry name" value="CDC48"/>
    <property type="match status" value="1"/>
</dbReference>
<evidence type="ECO:0000259" key="6">
    <source>
        <dbReference type="SMART" id="SM01073"/>
    </source>
</evidence>
<keyword evidence="8" id="KW-1185">Reference proteome</keyword>
<dbReference type="Pfam" id="PF02933">
    <property type="entry name" value="CDC48_2"/>
    <property type="match status" value="1"/>
</dbReference>
<dbReference type="SMART" id="SM01072">
    <property type="entry name" value="CDC48_2"/>
    <property type="match status" value="1"/>
</dbReference>
<dbReference type="InterPro" id="IPR041569">
    <property type="entry name" value="AAA_lid_3"/>
</dbReference>
<dbReference type="PROSITE" id="PS00674">
    <property type="entry name" value="AAA"/>
    <property type="match status" value="2"/>
</dbReference>
<evidence type="ECO:0000313" key="7">
    <source>
        <dbReference type="EMBL" id="KAK4479357.1"/>
    </source>
</evidence>
<evidence type="ECO:0000256" key="1">
    <source>
        <dbReference type="ARBA" id="ARBA00022741"/>
    </source>
</evidence>
<dbReference type="SUPFAM" id="SSF50692">
    <property type="entry name" value="ADC-like"/>
    <property type="match status" value="1"/>
</dbReference>
<dbReference type="InterPro" id="IPR050168">
    <property type="entry name" value="AAA_ATPase_domain"/>
</dbReference>
<protein>
    <submittedName>
        <fullName evidence="7">Uncharacterized protein</fullName>
    </submittedName>
</protein>
<name>A0ABR0CR72_9LAMI</name>
<keyword evidence="1" id="KW-0547">Nucleotide-binding</keyword>
<dbReference type="Gene3D" id="1.10.8.60">
    <property type="match status" value="1"/>
</dbReference>
<dbReference type="SUPFAM" id="SSF54585">
    <property type="entry name" value="Cdc48 domain 2-like"/>
    <property type="match status" value="2"/>
</dbReference>
<evidence type="ECO:0000259" key="5">
    <source>
        <dbReference type="SMART" id="SM01072"/>
    </source>
</evidence>
<dbReference type="InterPro" id="IPR003593">
    <property type="entry name" value="AAA+_ATPase"/>
</dbReference>
<dbReference type="PANTHER" id="PTHR23077:SF189">
    <property type="entry name" value="CELL DIVISION CONTROL PROTEIN 48 HOMOLOG A-LIKE"/>
    <property type="match status" value="1"/>
</dbReference>
<dbReference type="CDD" id="cd19519">
    <property type="entry name" value="RecA-like_CDC48_r1-like"/>
    <property type="match status" value="1"/>
</dbReference>
<dbReference type="Gene3D" id="6.10.20.150">
    <property type="match status" value="1"/>
</dbReference>